<dbReference type="EMBL" id="CP133620">
    <property type="protein sequence ID" value="WMV46104.1"/>
    <property type="molecule type" value="Genomic_DNA"/>
</dbReference>
<dbReference type="Proteomes" id="UP001234989">
    <property type="component" value="Chromosome 9"/>
</dbReference>
<dbReference type="AlphaFoldDB" id="A0AAF0UHS7"/>
<feature type="region of interest" description="Disordered" evidence="1">
    <location>
        <begin position="1"/>
        <end position="20"/>
    </location>
</feature>
<evidence type="ECO:0000313" key="2">
    <source>
        <dbReference type="EMBL" id="WMV46104.1"/>
    </source>
</evidence>
<keyword evidence="3" id="KW-1185">Reference proteome</keyword>
<evidence type="ECO:0000313" key="3">
    <source>
        <dbReference type="Proteomes" id="UP001234989"/>
    </source>
</evidence>
<evidence type="ECO:0000256" key="1">
    <source>
        <dbReference type="SAM" id="MobiDB-lite"/>
    </source>
</evidence>
<organism evidence="2 3">
    <name type="scientific">Solanum verrucosum</name>
    <dbReference type="NCBI Taxonomy" id="315347"/>
    <lineage>
        <taxon>Eukaryota</taxon>
        <taxon>Viridiplantae</taxon>
        <taxon>Streptophyta</taxon>
        <taxon>Embryophyta</taxon>
        <taxon>Tracheophyta</taxon>
        <taxon>Spermatophyta</taxon>
        <taxon>Magnoliopsida</taxon>
        <taxon>eudicotyledons</taxon>
        <taxon>Gunneridae</taxon>
        <taxon>Pentapetalae</taxon>
        <taxon>asterids</taxon>
        <taxon>lamiids</taxon>
        <taxon>Solanales</taxon>
        <taxon>Solanaceae</taxon>
        <taxon>Solanoideae</taxon>
        <taxon>Solaneae</taxon>
        <taxon>Solanum</taxon>
    </lineage>
</organism>
<accession>A0AAF0UHS7</accession>
<sequence length="40" mass="4401">MKSSDQQPPERSKSTSQCRISSISPATSFLEGKSVMFYSS</sequence>
<reference evidence="2" key="1">
    <citation type="submission" date="2023-08" db="EMBL/GenBank/DDBJ databases">
        <title>A de novo genome assembly of Solanum verrucosum Schlechtendal, a Mexican diploid species geographically isolated from the other diploid A-genome species in potato relatives.</title>
        <authorList>
            <person name="Hosaka K."/>
        </authorList>
    </citation>
    <scope>NUCLEOTIDE SEQUENCE</scope>
    <source>
        <tissue evidence="2">Young leaves</tissue>
    </source>
</reference>
<gene>
    <name evidence="2" type="ORF">MTR67_039489</name>
</gene>
<protein>
    <submittedName>
        <fullName evidence="2">Uncharacterized protein</fullName>
    </submittedName>
</protein>
<proteinExistence type="predicted"/>
<name>A0AAF0UHS7_SOLVR</name>